<evidence type="ECO:0000313" key="4">
    <source>
        <dbReference type="Ensembl" id="ENSVURP00010023938.1"/>
    </source>
</evidence>
<dbReference type="GeneID" id="114025347"/>
<feature type="region of interest" description="Disordered" evidence="1">
    <location>
        <begin position="533"/>
        <end position="565"/>
    </location>
</feature>
<dbReference type="RefSeq" id="XP_027694567.1">
    <property type="nucleotide sequence ID" value="XM_027838766.1"/>
</dbReference>
<dbReference type="SMART" id="SM00325">
    <property type="entry name" value="RhoGEF"/>
    <property type="match status" value="1"/>
</dbReference>
<dbReference type="InterPro" id="IPR001849">
    <property type="entry name" value="PH_domain"/>
</dbReference>
<feature type="region of interest" description="Disordered" evidence="1">
    <location>
        <begin position="629"/>
        <end position="686"/>
    </location>
</feature>
<reference evidence="4" key="2">
    <citation type="submission" date="2025-08" db="UniProtKB">
        <authorList>
            <consortium name="Ensembl"/>
        </authorList>
    </citation>
    <scope>IDENTIFICATION</scope>
</reference>
<evidence type="ECO:0000313" key="5">
    <source>
        <dbReference type="Proteomes" id="UP000314987"/>
    </source>
</evidence>
<feature type="domain" description="DH" evidence="3">
    <location>
        <begin position="163"/>
        <end position="355"/>
    </location>
</feature>
<dbReference type="InterPro" id="IPR042918">
    <property type="entry name" value="PLEKHG6"/>
</dbReference>
<feature type="region of interest" description="Disordered" evidence="1">
    <location>
        <begin position="700"/>
        <end position="729"/>
    </location>
</feature>
<organism evidence="4 5">
    <name type="scientific">Vombatus ursinus</name>
    <name type="common">Common wombat</name>
    <dbReference type="NCBI Taxonomy" id="29139"/>
    <lineage>
        <taxon>Eukaryota</taxon>
        <taxon>Metazoa</taxon>
        <taxon>Chordata</taxon>
        <taxon>Craniata</taxon>
        <taxon>Vertebrata</taxon>
        <taxon>Euteleostomi</taxon>
        <taxon>Mammalia</taxon>
        <taxon>Metatheria</taxon>
        <taxon>Diprotodontia</taxon>
        <taxon>Vombatidae</taxon>
        <taxon>Vombatus</taxon>
    </lineage>
</organism>
<dbReference type="Proteomes" id="UP000314987">
    <property type="component" value="Unassembled WGS sequence"/>
</dbReference>
<evidence type="ECO:0000259" key="3">
    <source>
        <dbReference type="PROSITE" id="PS50010"/>
    </source>
</evidence>
<dbReference type="CDD" id="cd00160">
    <property type="entry name" value="RhoGEF"/>
    <property type="match status" value="1"/>
</dbReference>
<evidence type="ECO:0000256" key="1">
    <source>
        <dbReference type="SAM" id="MobiDB-lite"/>
    </source>
</evidence>
<keyword evidence="5" id="KW-1185">Reference proteome</keyword>
<dbReference type="FunFam" id="1.20.900.10:FF:000017">
    <property type="entry name" value="pleckstrin homology domain-containing family G member 5 isoform X1"/>
    <property type="match status" value="1"/>
</dbReference>
<dbReference type="InterPro" id="IPR011993">
    <property type="entry name" value="PH-like_dom_sf"/>
</dbReference>
<feature type="region of interest" description="Disordered" evidence="1">
    <location>
        <begin position="62"/>
        <end position="96"/>
    </location>
</feature>
<feature type="compositionally biased region" description="Basic and acidic residues" evidence="1">
    <location>
        <begin position="75"/>
        <end position="85"/>
    </location>
</feature>
<feature type="compositionally biased region" description="Basic and acidic residues" evidence="1">
    <location>
        <begin position="554"/>
        <end position="564"/>
    </location>
</feature>
<dbReference type="PANTHER" id="PTHR47671">
    <property type="entry name" value="PLECKSTRIN DOMAIN-CONTAINING FAMILY G MEMBER 6"/>
    <property type="match status" value="1"/>
</dbReference>
<dbReference type="SUPFAM" id="SSF48065">
    <property type="entry name" value="DBL homology domain (DH-domain)"/>
    <property type="match status" value="1"/>
</dbReference>
<protein>
    <submittedName>
        <fullName evidence="4">Pleckstrin homology and RhoGEF domain containing G6</fullName>
    </submittedName>
</protein>
<dbReference type="AlphaFoldDB" id="A0A4X2LJ17"/>
<reference evidence="4" key="3">
    <citation type="submission" date="2025-09" db="UniProtKB">
        <authorList>
            <consortium name="Ensembl"/>
        </authorList>
    </citation>
    <scope>IDENTIFICATION</scope>
</reference>
<dbReference type="CTD" id="55200"/>
<dbReference type="InterPro" id="IPR035899">
    <property type="entry name" value="DBL_dom_sf"/>
</dbReference>
<dbReference type="PANTHER" id="PTHR47671:SF1">
    <property type="entry name" value="PLECKSTRIN HOMOLOGY DOMAIN-CONTAINING FAMILY G MEMBER 6"/>
    <property type="match status" value="1"/>
</dbReference>
<dbReference type="CDD" id="cd13244">
    <property type="entry name" value="PH_PLEKHG5_G6"/>
    <property type="match status" value="1"/>
</dbReference>
<feature type="region of interest" description="Disordered" evidence="1">
    <location>
        <begin position="578"/>
        <end position="614"/>
    </location>
</feature>
<reference evidence="5" key="1">
    <citation type="submission" date="2018-12" db="EMBL/GenBank/DDBJ databases">
        <authorList>
            <person name="Yazar S."/>
        </authorList>
    </citation>
    <scope>NUCLEOTIDE SEQUENCE [LARGE SCALE GENOMIC DNA]</scope>
</reference>
<dbReference type="Pfam" id="PF00621">
    <property type="entry name" value="RhoGEF"/>
    <property type="match status" value="1"/>
</dbReference>
<dbReference type="OMA" id="SPWESSE"/>
<gene>
    <name evidence="4" type="primary">PLEKHG6</name>
</gene>
<dbReference type="SUPFAM" id="SSF50729">
    <property type="entry name" value="PH domain-like"/>
    <property type="match status" value="1"/>
</dbReference>
<dbReference type="PROSITE" id="PS50003">
    <property type="entry name" value="PH_DOMAIN"/>
    <property type="match status" value="1"/>
</dbReference>
<dbReference type="GeneTree" id="ENSGT00940000161250"/>
<dbReference type="PROSITE" id="PS50010">
    <property type="entry name" value="DH_2"/>
    <property type="match status" value="1"/>
</dbReference>
<dbReference type="STRING" id="29139.ENSVURP00010023938"/>
<evidence type="ECO:0000259" key="2">
    <source>
        <dbReference type="PROSITE" id="PS50003"/>
    </source>
</evidence>
<dbReference type="Gene3D" id="2.30.29.30">
    <property type="entry name" value="Pleckstrin-homology domain (PH domain)/Phosphotyrosine-binding domain (PTB)"/>
    <property type="match status" value="1"/>
</dbReference>
<proteinExistence type="predicted"/>
<dbReference type="Ensembl" id="ENSVURT00010027256.1">
    <property type="protein sequence ID" value="ENSVURP00010023938.1"/>
    <property type="gene ID" value="ENSVURG00010018342.1"/>
</dbReference>
<dbReference type="Gene3D" id="1.20.900.10">
    <property type="entry name" value="Dbl homology (DH) domain"/>
    <property type="match status" value="1"/>
</dbReference>
<accession>A0A4X2LJ17</accession>
<sequence length="804" mass="91699">MKGFSTPDEGHLVHGLVASRIETYGGRLHMAPNHRNPKNLYLPRTAQQDSSHHRLQDLVSFTKNSAQSRGLSPLRLKEPEPEKKHGGYFGSGPLNSPKIKEVDKARQLEMRLHTFSMFGMPRLPPEDRRYWEIGEGGDSGLTIEKSWKELVPGHMEMSRELCHQQEALWELVTTELCYIQKLKIMTDLLAAGLLNLQRVGLLTEVLVESLFGNVPNLIRAHQSFWEEVLGPTLEKTRVSGQPLDPLILQDGFLTFSQRFQPYIQYCLRVKQTMAYARELQENNPLFQTYVQWCEKHKRSGRQRLSDLLIKPHQRITKYPLLLQAVLKKTPEPQAQDVLSAMISSVEAFLHHINSQVRQGEDHDSLAAAAQRIGPYEVLEPSTEEVEKNLRPFSNLDLTSPMLGVDHQHTRKLLLEGSVRMKEGREGKLDVYLFLFSDVVLVTKPQRKADKAKVIRPPLMLEKLVCQSLRDPNSFLMIYLTEFQCVSSALIFHCPSPNECVRWQEKIQEAQANLQKLKTEEYVHQKRELLALYRDIESPSTRPPTPSPDGSQSSVEDHNLERSRSSEFSALVPQLVVTEDREDSSLGLDDGSDSGYGTIPGSLHGSQSPLNRRRWPALRQDPRLTLSTLDLRDIPRRLQPSNPHAPQRLSAPDLPEEDIIHRGHNLPRRESPPWSEKEEEEEVSSTGGDVVMETLHRARLRGQLPLSPPQVDSAGESPWNSSGEDEEESTLFVVPKRYSTSYSLRAEEMLQEIREDLASQRIDVVTETVREPRDRPPQKLTVVELQRMRRSQIIQLDTPLTTSEV</sequence>
<dbReference type="GO" id="GO:0005085">
    <property type="term" value="F:guanyl-nucleotide exchange factor activity"/>
    <property type="evidence" value="ECO:0007669"/>
    <property type="project" value="InterPro"/>
</dbReference>
<feature type="compositionally biased region" description="Low complexity" evidence="1">
    <location>
        <begin position="584"/>
        <end position="596"/>
    </location>
</feature>
<dbReference type="GO" id="GO:0030054">
    <property type="term" value="C:cell junction"/>
    <property type="evidence" value="ECO:0007669"/>
    <property type="project" value="Ensembl"/>
</dbReference>
<dbReference type="SMART" id="SM00233">
    <property type="entry name" value="PH"/>
    <property type="match status" value="1"/>
</dbReference>
<dbReference type="GO" id="GO:0005813">
    <property type="term" value="C:centrosome"/>
    <property type="evidence" value="ECO:0007669"/>
    <property type="project" value="Ensembl"/>
</dbReference>
<dbReference type="GO" id="GO:0005096">
    <property type="term" value="F:GTPase activator activity"/>
    <property type="evidence" value="ECO:0007669"/>
    <property type="project" value="InterPro"/>
</dbReference>
<dbReference type="InterPro" id="IPR000219">
    <property type="entry name" value="DH_dom"/>
</dbReference>
<feature type="domain" description="PH" evidence="2">
    <location>
        <begin position="411"/>
        <end position="511"/>
    </location>
</feature>
<dbReference type="OrthoDB" id="5585231at2759"/>
<name>A0A4X2LJ17_VOMUR</name>